<keyword evidence="9" id="KW-1185">Reference proteome</keyword>
<dbReference type="InterPro" id="IPR012327">
    <property type="entry name" value="MeTrfase_D12"/>
</dbReference>
<accession>A0A2Z4NDX9</accession>
<dbReference type="InterPro" id="IPR012263">
    <property type="entry name" value="M_m6A_EcoRV"/>
</dbReference>
<reference evidence="9" key="1">
    <citation type="submission" date="2018-06" db="EMBL/GenBank/DDBJ databases">
        <title>Complete genome sequences of Mycoplasma anatis, M. anseris and M. cloacale type strains.</title>
        <authorList>
            <person name="Grozner D."/>
            <person name="Forro B."/>
            <person name="Sulyok K.M."/>
            <person name="Marton S."/>
            <person name="Kreizinger Z."/>
            <person name="Banyai K."/>
            <person name="Gyuranecz M."/>
        </authorList>
    </citation>
    <scope>NUCLEOTIDE SEQUENCE [LARGE SCALE GENOMIC DNA]</scope>
    <source>
        <strain evidence="9">ATCC 49234</strain>
    </source>
</reference>
<keyword evidence="5" id="KW-0949">S-adenosyl-L-methionine</keyword>
<keyword evidence="3 8" id="KW-0489">Methyltransferase</keyword>
<evidence type="ECO:0000256" key="2">
    <source>
        <dbReference type="ARBA" id="ARBA00011900"/>
    </source>
</evidence>
<dbReference type="PRINTS" id="PR00505">
    <property type="entry name" value="D12N6MTFRASE"/>
</dbReference>
<keyword evidence="4" id="KW-0808">Transferase</keyword>
<dbReference type="GO" id="GO:0009307">
    <property type="term" value="P:DNA restriction-modification system"/>
    <property type="evidence" value="ECO:0007669"/>
    <property type="project" value="InterPro"/>
</dbReference>
<feature type="binding site" evidence="7">
    <location>
        <position position="25"/>
    </location>
    <ligand>
        <name>S-adenosyl-L-methionine</name>
        <dbReference type="ChEBI" id="CHEBI:59789"/>
    </ligand>
</feature>
<dbReference type="PIRSF" id="PIRSF000398">
    <property type="entry name" value="M_m6A_EcoRV"/>
    <property type="match status" value="1"/>
</dbReference>
<dbReference type="Proteomes" id="UP000250218">
    <property type="component" value="Chromosome"/>
</dbReference>
<dbReference type="PANTHER" id="PTHR30481">
    <property type="entry name" value="DNA ADENINE METHYLASE"/>
    <property type="match status" value="1"/>
</dbReference>
<feature type="binding site" evidence="7">
    <location>
        <position position="198"/>
    </location>
    <ligand>
        <name>S-adenosyl-L-methionine</name>
        <dbReference type="ChEBI" id="CHEBI:59789"/>
    </ligand>
</feature>
<dbReference type="REBASE" id="257167">
    <property type="entry name" value="M.Man49234ORF2490P"/>
</dbReference>
<dbReference type="GO" id="GO:0032259">
    <property type="term" value="P:methylation"/>
    <property type="evidence" value="ECO:0007669"/>
    <property type="project" value="UniProtKB-KW"/>
</dbReference>
<evidence type="ECO:0000256" key="6">
    <source>
        <dbReference type="ARBA" id="ARBA00047942"/>
    </source>
</evidence>
<name>A0A2Z4NDX9_9BACT</name>
<gene>
    <name evidence="8" type="ORF">DP065_02490</name>
</gene>
<sequence>MLANESKLDFNALKVAPFVKWVGGKRQLLTKIKQLQPKEFKNYYEPFVGGGAVLFNLRPKKAIINDANKPLMNAYCFIRDDIEGFIKKLSNLYEEINLKGKDFYYLARDRYNQKLQENQYDLELACLFVFLNKHCFNGLYRVNSKGLFNVPYNNKTKITIDEAVFNDLSKYLKEITILNTDFEKACKGAKKGDFIFFDSPYAPLSDTTFDAYTEEGFNKEDHIRLAKLFDKLTKRGCYCMLTNHDTELIRCLYDNKGYRIEVVEAKRSINSDAINRKGKEIIICNY</sequence>
<dbReference type="EMBL" id="CP030140">
    <property type="protein sequence ID" value="AWX69759.1"/>
    <property type="molecule type" value="Genomic_DNA"/>
</dbReference>
<evidence type="ECO:0000256" key="7">
    <source>
        <dbReference type="PIRSR" id="PIRSR000398-1"/>
    </source>
</evidence>
<dbReference type="KEGG" id="mane:DP065_02490"/>
<dbReference type="PANTHER" id="PTHR30481:SF3">
    <property type="entry name" value="DNA ADENINE METHYLASE"/>
    <property type="match status" value="1"/>
</dbReference>
<dbReference type="GO" id="GO:0009007">
    <property type="term" value="F:site-specific DNA-methyltransferase (adenine-specific) activity"/>
    <property type="evidence" value="ECO:0007669"/>
    <property type="project" value="UniProtKB-EC"/>
</dbReference>
<dbReference type="GO" id="GO:0006298">
    <property type="term" value="P:mismatch repair"/>
    <property type="evidence" value="ECO:0007669"/>
    <property type="project" value="TreeGrafter"/>
</dbReference>
<organism evidence="8 9">
    <name type="scientific">[Mycoplasma] anseris</name>
    <dbReference type="NCBI Taxonomy" id="92400"/>
    <lineage>
        <taxon>Bacteria</taxon>
        <taxon>Bacillati</taxon>
        <taxon>Mycoplasmatota</taxon>
        <taxon>Mycoplasmoidales</taxon>
        <taxon>Metamycoplasmataceae</taxon>
        <taxon>Metamycoplasma</taxon>
    </lineage>
</organism>
<feature type="binding site" evidence="7">
    <location>
        <position position="66"/>
    </location>
    <ligand>
        <name>S-adenosyl-L-methionine</name>
        <dbReference type="ChEBI" id="CHEBI:59789"/>
    </ligand>
</feature>
<evidence type="ECO:0000256" key="1">
    <source>
        <dbReference type="ARBA" id="ARBA00006594"/>
    </source>
</evidence>
<dbReference type="InterPro" id="IPR029063">
    <property type="entry name" value="SAM-dependent_MTases_sf"/>
</dbReference>
<proteinExistence type="inferred from homology"/>
<dbReference type="EC" id="2.1.1.72" evidence="2"/>
<evidence type="ECO:0000313" key="8">
    <source>
        <dbReference type="EMBL" id="AWX69759.1"/>
    </source>
</evidence>
<comment type="similarity">
    <text evidence="1">Belongs to the N(4)/N(6)-methyltransferase family.</text>
</comment>
<dbReference type="Pfam" id="PF02086">
    <property type="entry name" value="MethyltransfD12"/>
    <property type="match status" value="1"/>
</dbReference>
<dbReference type="SUPFAM" id="SSF53335">
    <property type="entry name" value="S-adenosyl-L-methionine-dependent methyltransferases"/>
    <property type="match status" value="1"/>
</dbReference>
<comment type="catalytic activity">
    <reaction evidence="6">
        <text>a 2'-deoxyadenosine in DNA + S-adenosyl-L-methionine = an N(6)-methyl-2'-deoxyadenosine in DNA + S-adenosyl-L-homocysteine + H(+)</text>
        <dbReference type="Rhea" id="RHEA:15197"/>
        <dbReference type="Rhea" id="RHEA-COMP:12418"/>
        <dbReference type="Rhea" id="RHEA-COMP:12419"/>
        <dbReference type="ChEBI" id="CHEBI:15378"/>
        <dbReference type="ChEBI" id="CHEBI:57856"/>
        <dbReference type="ChEBI" id="CHEBI:59789"/>
        <dbReference type="ChEBI" id="CHEBI:90615"/>
        <dbReference type="ChEBI" id="CHEBI:90616"/>
        <dbReference type="EC" id="2.1.1.72"/>
    </reaction>
</comment>
<dbReference type="Gene3D" id="1.10.1020.10">
    <property type="entry name" value="Adenine-specific Methyltransferase, Domain 2"/>
    <property type="match status" value="1"/>
</dbReference>
<dbReference type="AlphaFoldDB" id="A0A2Z4NDX9"/>
<feature type="binding site" evidence="7">
    <location>
        <position position="21"/>
    </location>
    <ligand>
        <name>S-adenosyl-L-methionine</name>
        <dbReference type="ChEBI" id="CHEBI:59789"/>
    </ligand>
</feature>
<protein>
    <recommendedName>
        <fullName evidence="2">site-specific DNA-methyltransferase (adenine-specific)</fullName>
        <ecNumber evidence="2">2.1.1.72</ecNumber>
    </recommendedName>
</protein>
<dbReference type="Gene3D" id="3.40.50.150">
    <property type="entry name" value="Vaccinia Virus protein VP39"/>
    <property type="match status" value="1"/>
</dbReference>
<dbReference type="GO" id="GO:0043565">
    <property type="term" value="F:sequence-specific DNA binding"/>
    <property type="evidence" value="ECO:0007669"/>
    <property type="project" value="TreeGrafter"/>
</dbReference>
<evidence type="ECO:0000256" key="4">
    <source>
        <dbReference type="ARBA" id="ARBA00022679"/>
    </source>
</evidence>
<dbReference type="GO" id="GO:1904047">
    <property type="term" value="F:S-adenosyl-L-methionine binding"/>
    <property type="evidence" value="ECO:0007669"/>
    <property type="project" value="TreeGrafter"/>
</dbReference>
<dbReference type="InterPro" id="IPR023095">
    <property type="entry name" value="Ade_MeTrfase_dom_2"/>
</dbReference>
<evidence type="ECO:0000256" key="5">
    <source>
        <dbReference type="ARBA" id="ARBA00022691"/>
    </source>
</evidence>
<evidence type="ECO:0000313" key="9">
    <source>
        <dbReference type="Proteomes" id="UP000250218"/>
    </source>
</evidence>
<dbReference type="NCBIfam" id="TIGR00571">
    <property type="entry name" value="dam"/>
    <property type="match status" value="1"/>
</dbReference>
<evidence type="ECO:0000256" key="3">
    <source>
        <dbReference type="ARBA" id="ARBA00022603"/>
    </source>
</evidence>